<reference evidence="1" key="1">
    <citation type="submission" date="2014-09" db="EMBL/GenBank/DDBJ databases">
        <authorList>
            <person name="Magalhaes I.L.F."/>
            <person name="Oliveira U."/>
            <person name="Santos F.R."/>
            <person name="Vidigal T.H.D.A."/>
            <person name="Brescovit A.D."/>
            <person name="Santos A.J."/>
        </authorList>
    </citation>
    <scope>NUCLEOTIDE SEQUENCE</scope>
    <source>
        <tissue evidence="1">Shoot tissue taken approximately 20 cm above the soil surface</tissue>
    </source>
</reference>
<accession>A0A0A9QXF8</accession>
<dbReference type="AlphaFoldDB" id="A0A0A9QXF8"/>
<protein>
    <submittedName>
        <fullName evidence="1">Uncharacterized protein</fullName>
    </submittedName>
</protein>
<sequence length="49" mass="5718">MDRPLPDVNDGGHVSLERPFMCRVMTMRNPKQILIREVVFLAMVYCPQL</sequence>
<name>A0A0A9QXF8_ARUDO</name>
<dbReference type="EMBL" id="GBRH01281098">
    <property type="protein sequence ID" value="JAD16797.1"/>
    <property type="molecule type" value="Transcribed_RNA"/>
</dbReference>
<evidence type="ECO:0000313" key="1">
    <source>
        <dbReference type="EMBL" id="JAD16797.1"/>
    </source>
</evidence>
<proteinExistence type="predicted"/>
<organism evidence="1">
    <name type="scientific">Arundo donax</name>
    <name type="common">Giant reed</name>
    <name type="synonym">Donax arundinaceus</name>
    <dbReference type="NCBI Taxonomy" id="35708"/>
    <lineage>
        <taxon>Eukaryota</taxon>
        <taxon>Viridiplantae</taxon>
        <taxon>Streptophyta</taxon>
        <taxon>Embryophyta</taxon>
        <taxon>Tracheophyta</taxon>
        <taxon>Spermatophyta</taxon>
        <taxon>Magnoliopsida</taxon>
        <taxon>Liliopsida</taxon>
        <taxon>Poales</taxon>
        <taxon>Poaceae</taxon>
        <taxon>PACMAD clade</taxon>
        <taxon>Arundinoideae</taxon>
        <taxon>Arundineae</taxon>
        <taxon>Arundo</taxon>
    </lineage>
</organism>
<reference evidence="1" key="2">
    <citation type="journal article" date="2015" name="Data Brief">
        <title>Shoot transcriptome of the giant reed, Arundo donax.</title>
        <authorList>
            <person name="Barrero R.A."/>
            <person name="Guerrero F.D."/>
            <person name="Moolhuijzen P."/>
            <person name="Goolsby J.A."/>
            <person name="Tidwell J."/>
            <person name="Bellgard S.E."/>
            <person name="Bellgard M.I."/>
        </authorList>
    </citation>
    <scope>NUCLEOTIDE SEQUENCE</scope>
    <source>
        <tissue evidence="1">Shoot tissue taken approximately 20 cm above the soil surface</tissue>
    </source>
</reference>